<dbReference type="PROSITE" id="PS00463">
    <property type="entry name" value="ZN2_CY6_FUNGAL_1"/>
    <property type="match status" value="1"/>
</dbReference>
<dbReference type="CDD" id="cd00067">
    <property type="entry name" value="GAL4"/>
    <property type="match status" value="1"/>
</dbReference>
<dbReference type="InterPro" id="IPR001138">
    <property type="entry name" value="Zn2Cys6_DnaBD"/>
</dbReference>
<feature type="region of interest" description="Disordered" evidence="5">
    <location>
        <begin position="358"/>
        <end position="384"/>
    </location>
</feature>
<keyword evidence="1" id="KW-0805">Transcription regulation</keyword>
<dbReference type="Pfam" id="PF00172">
    <property type="entry name" value="Zn_clus"/>
    <property type="match status" value="1"/>
</dbReference>
<sequence length="384" mass="42339">MPRKAHRKSRKGCIECKRRHVKCDEKRPICTNCTVSERRCEYAELFRGTFVAGPSPTSASRASTTTTSTSTTTPTPTIVSPSPHPYPPTFPADPPANLLHFSLFHHLYTETIPSLDEGSIAKTLAPELAPTIFTTSYLLNEILALSALHKSTTQTCPAQRSLYRHHASQLQTHALTDFNTTTDTGHLTVTAETCVPLFLFACYLAMHMLCDTLVFRDTNDFDAFLDRFVTHLGLYRGVRAITGQSWSLLRESSLRTHLLMTEGRFSRPDPHALGPECQRLMQRIEAARLGPEITACYRQAVQALQTAISAVGDDGSSTGASSWPVLVGGEYMDLVVARRPEALVVLAHYAVLLHRGRSTGSGKENMQGSQDKSLRKADDVVIRA</sequence>
<dbReference type="Gene3D" id="4.10.240.10">
    <property type="entry name" value="Zn(2)-C6 fungal-type DNA-binding domain"/>
    <property type="match status" value="1"/>
</dbReference>
<evidence type="ECO:0000259" key="6">
    <source>
        <dbReference type="PROSITE" id="PS50048"/>
    </source>
</evidence>
<dbReference type="EMBL" id="VCAU01000040">
    <property type="protein sequence ID" value="KAF9889026.1"/>
    <property type="molecule type" value="Genomic_DNA"/>
</dbReference>
<feature type="compositionally biased region" description="Polar residues" evidence="5">
    <location>
        <begin position="358"/>
        <end position="371"/>
    </location>
</feature>
<reference evidence="7" key="2">
    <citation type="submission" date="2020-02" db="EMBL/GenBank/DDBJ databases">
        <authorList>
            <person name="Gilchrist C.L.M."/>
            <person name="Chooi Y.-H."/>
        </authorList>
    </citation>
    <scope>NUCLEOTIDE SEQUENCE</scope>
    <source>
        <strain evidence="7">MST-FP2251</strain>
    </source>
</reference>
<dbReference type="InterPro" id="IPR053157">
    <property type="entry name" value="Sterol_Uptake_Regulator"/>
</dbReference>
<gene>
    <name evidence="7" type="ORF">FE257_008003</name>
</gene>
<dbReference type="AlphaFoldDB" id="A0AAD4CM55"/>
<dbReference type="Proteomes" id="UP001194746">
    <property type="component" value="Unassembled WGS sequence"/>
</dbReference>
<evidence type="ECO:0000313" key="7">
    <source>
        <dbReference type="EMBL" id="KAF9889026.1"/>
    </source>
</evidence>
<dbReference type="SMART" id="SM00066">
    <property type="entry name" value="GAL4"/>
    <property type="match status" value="1"/>
</dbReference>
<dbReference type="GO" id="GO:0001228">
    <property type="term" value="F:DNA-binding transcription activator activity, RNA polymerase II-specific"/>
    <property type="evidence" value="ECO:0007669"/>
    <property type="project" value="TreeGrafter"/>
</dbReference>
<dbReference type="InterPro" id="IPR036864">
    <property type="entry name" value="Zn2-C6_fun-type_DNA-bd_sf"/>
</dbReference>
<dbReference type="SUPFAM" id="SSF57701">
    <property type="entry name" value="Zn2/Cys6 DNA-binding domain"/>
    <property type="match status" value="1"/>
</dbReference>
<keyword evidence="2" id="KW-0238">DNA-binding</keyword>
<dbReference type="GO" id="GO:0003677">
    <property type="term" value="F:DNA binding"/>
    <property type="evidence" value="ECO:0007669"/>
    <property type="project" value="UniProtKB-KW"/>
</dbReference>
<evidence type="ECO:0000256" key="2">
    <source>
        <dbReference type="ARBA" id="ARBA00023125"/>
    </source>
</evidence>
<protein>
    <recommendedName>
        <fullName evidence="6">Zn(2)-C6 fungal-type domain-containing protein</fullName>
    </recommendedName>
</protein>
<comment type="caution">
    <text evidence="7">The sequence shown here is derived from an EMBL/GenBank/DDBJ whole genome shotgun (WGS) entry which is preliminary data.</text>
</comment>
<dbReference type="PANTHER" id="PTHR47784:SF4">
    <property type="entry name" value="ZN(II)2CYS6 TRANSCRIPTION FACTOR (EUROFUNG)"/>
    <property type="match status" value="1"/>
</dbReference>
<feature type="domain" description="Zn(2)-C6 fungal-type" evidence="6">
    <location>
        <begin position="12"/>
        <end position="42"/>
    </location>
</feature>
<keyword evidence="8" id="KW-1185">Reference proteome</keyword>
<name>A0AAD4CM55_ASPNN</name>
<reference evidence="7" key="1">
    <citation type="journal article" date="2019" name="Beilstein J. Org. Chem.">
        <title>Nanangenines: drimane sesquiterpenoids as the dominant metabolite cohort of a novel Australian fungus, Aspergillus nanangensis.</title>
        <authorList>
            <person name="Lacey H.J."/>
            <person name="Gilchrist C.L.M."/>
            <person name="Crombie A."/>
            <person name="Kalaitzis J.A."/>
            <person name="Vuong D."/>
            <person name="Rutledge P.J."/>
            <person name="Turner P."/>
            <person name="Pitt J.I."/>
            <person name="Lacey E."/>
            <person name="Chooi Y.H."/>
            <person name="Piggott A.M."/>
        </authorList>
    </citation>
    <scope>NUCLEOTIDE SEQUENCE</scope>
    <source>
        <strain evidence="7">MST-FP2251</strain>
    </source>
</reference>
<dbReference type="PANTHER" id="PTHR47784">
    <property type="entry name" value="STEROL UPTAKE CONTROL PROTEIN 2"/>
    <property type="match status" value="1"/>
</dbReference>
<keyword evidence="4" id="KW-0539">Nucleus</keyword>
<evidence type="ECO:0000256" key="4">
    <source>
        <dbReference type="ARBA" id="ARBA00023242"/>
    </source>
</evidence>
<accession>A0AAD4CM55</accession>
<proteinExistence type="predicted"/>
<feature type="compositionally biased region" description="Basic and acidic residues" evidence="5">
    <location>
        <begin position="372"/>
        <end position="384"/>
    </location>
</feature>
<evidence type="ECO:0000256" key="1">
    <source>
        <dbReference type="ARBA" id="ARBA00023015"/>
    </source>
</evidence>
<dbReference type="GO" id="GO:0008270">
    <property type="term" value="F:zinc ion binding"/>
    <property type="evidence" value="ECO:0007669"/>
    <property type="project" value="InterPro"/>
</dbReference>
<evidence type="ECO:0000256" key="5">
    <source>
        <dbReference type="SAM" id="MobiDB-lite"/>
    </source>
</evidence>
<evidence type="ECO:0000313" key="8">
    <source>
        <dbReference type="Proteomes" id="UP001194746"/>
    </source>
</evidence>
<dbReference type="PROSITE" id="PS50048">
    <property type="entry name" value="ZN2_CY6_FUNGAL_2"/>
    <property type="match status" value="1"/>
</dbReference>
<organism evidence="7 8">
    <name type="scientific">Aspergillus nanangensis</name>
    <dbReference type="NCBI Taxonomy" id="2582783"/>
    <lineage>
        <taxon>Eukaryota</taxon>
        <taxon>Fungi</taxon>
        <taxon>Dikarya</taxon>
        <taxon>Ascomycota</taxon>
        <taxon>Pezizomycotina</taxon>
        <taxon>Eurotiomycetes</taxon>
        <taxon>Eurotiomycetidae</taxon>
        <taxon>Eurotiales</taxon>
        <taxon>Aspergillaceae</taxon>
        <taxon>Aspergillus</taxon>
        <taxon>Aspergillus subgen. Circumdati</taxon>
    </lineage>
</organism>
<keyword evidence="3" id="KW-0804">Transcription</keyword>
<evidence type="ECO:0000256" key="3">
    <source>
        <dbReference type="ARBA" id="ARBA00023163"/>
    </source>
</evidence>
<feature type="region of interest" description="Disordered" evidence="5">
    <location>
        <begin position="54"/>
        <end position="81"/>
    </location>
</feature>